<dbReference type="KEGG" id="vg:54991732"/>
<dbReference type="GeneID" id="54991732"/>
<dbReference type="RefSeq" id="YP_009801221.1">
    <property type="nucleotide sequence ID" value="NC_047966.1"/>
</dbReference>
<accession>A0A2S1PFR5</accession>
<dbReference type="InterPro" id="IPR033767">
    <property type="entry name" value="Tail_Gp11"/>
</dbReference>
<evidence type="ECO:0000313" key="2">
    <source>
        <dbReference type="Proteomes" id="UP000246930"/>
    </source>
</evidence>
<dbReference type="Pfam" id="PF17212">
    <property type="entry name" value="Tube"/>
    <property type="match status" value="1"/>
</dbReference>
<reference evidence="1" key="1">
    <citation type="submission" date="2018-03" db="EMBL/GenBank/DDBJ databases">
        <title>Complete genome sequences of new Aeromonas and Pseudomonas phages promising in phage therapy dedicated to aquaculture.</title>
        <authorList>
            <person name="Kolsut J."/>
            <person name="Wojcik E."/>
            <person name="Wojtasik A."/>
            <person name="Dastych J."/>
        </authorList>
    </citation>
    <scope>NUCLEOTIDE SEQUENCE [LARGE SCALE GENOMIC DNA]</scope>
</reference>
<dbReference type="Proteomes" id="UP000246930">
    <property type="component" value="Segment"/>
</dbReference>
<protein>
    <submittedName>
        <fullName evidence="1">Tail tubular protein A</fullName>
    </submittedName>
</protein>
<proteinExistence type="predicted"/>
<dbReference type="EMBL" id="MH179473">
    <property type="protein sequence ID" value="AWH15408.1"/>
    <property type="molecule type" value="Genomic_DNA"/>
</dbReference>
<name>A0A2S1PFR5_9CAUD</name>
<evidence type="ECO:0000313" key="1">
    <source>
        <dbReference type="EMBL" id="AWH15408.1"/>
    </source>
</evidence>
<organism evidence="1 2">
    <name type="scientific">Aeromonas phage 25AhydR2PP</name>
    <dbReference type="NCBI Taxonomy" id="2163976"/>
    <lineage>
        <taxon>Viruses</taxon>
        <taxon>Duplodnaviria</taxon>
        <taxon>Heunggongvirae</taxon>
        <taxon>Uroviricota</taxon>
        <taxon>Caudoviricetes</taxon>
        <taxon>Autographivirales</taxon>
        <taxon>Autonotataviridae</taxon>
        <taxon>Aerosvirus</taxon>
        <taxon>Aerosvirus av25AhydR2PP</taxon>
    </lineage>
</organism>
<keyword evidence="2" id="KW-1185">Reference proteome</keyword>
<sequence length="195" mass="22150">MLTELEVVNACLATVGELPLVELSDDHPLVAPARQEFKMARVSVGGKQWWFNTDRVTLQTANDSFVYAPQDAVAVTPINRSDLSLRGRRLYNRLESTYSVRGPIHCWVVRDIPYDELPVPAQVLILHTAVLAFQKNYDADEAKTIKIERQRMDAYLTLNAEHIRQIRLNPLLSPEVAQSLMVMSPRNGRGRFPVR</sequence>